<evidence type="ECO:0000313" key="2">
    <source>
        <dbReference type="Proteomes" id="UP000679220"/>
    </source>
</evidence>
<accession>A0A941EXX0</accession>
<gene>
    <name evidence="1" type="ORF">KDU71_00405</name>
</gene>
<comment type="caution">
    <text evidence="1">The sequence shown here is derived from an EMBL/GenBank/DDBJ whole genome shotgun (WGS) entry which is preliminary data.</text>
</comment>
<keyword evidence="2" id="KW-1185">Reference proteome</keyword>
<dbReference type="Proteomes" id="UP000679220">
    <property type="component" value="Unassembled WGS sequence"/>
</dbReference>
<dbReference type="EMBL" id="JAGTAR010000001">
    <property type="protein sequence ID" value="MBR8534006.1"/>
    <property type="molecule type" value="Genomic_DNA"/>
</dbReference>
<proteinExistence type="predicted"/>
<reference evidence="1" key="2">
    <citation type="submission" date="2021-04" db="EMBL/GenBank/DDBJ databases">
        <authorList>
            <person name="Zhang T."/>
            <person name="Zhang Y."/>
            <person name="Lu D."/>
            <person name="Zuo D."/>
            <person name="Du Z."/>
        </authorList>
    </citation>
    <scope>NUCLEOTIDE SEQUENCE</scope>
    <source>
        <strain evidence="1">JR1</strain>
    </source>
</reference>
<sequence>MLLKRLYIILLTIGVLACEKDIELDLNTQSDKLVMYAFIYPDSTLNFHLSKSRSILSVADFGHVEKGRFQLFVNDNFQGAYILPSDTTWSEWPEFTFKSGDNLRINAYELNGDTVKAESYIPEAIDIMDLDTLSVVQDVADNGTVQMLKSKVRFQDPGGQNNFYQLLVIREGWGTIGSDPYYTRKTIVYDKDDAVFTQGDQSGSLLPGIDFQGLFTDAIINGKTYDLTLYIPRDNLFFDYYEDKIRITYYLYHHTFDYYSYFRSIILADGYGGFYEGLPVFEPVKIHTNIQNGLGLVSGMNFDSDSLVFEK</sequence>
<reference evidence="1" key="1">
    <citation type="journal article" date="2018" name="Int. J. Syst. Evol. Microbiol.">
        <title>Carboxylicivirga sediminis sp. nov., isolated from coastal sediment.</title>
        <authorList>
            <person name="Wang F.Q."/>
            <person name="Ren L.H."/>
            <person name="Zou R.J."/>
            <person name="Sun Y.Z."/>
            <person name="Liu X.J."/>
            <person name="Jiang F."/>
            <person name="Liu L.J."/>
        </authorList>
    </citation>
    <scope>NUCLEOTIDE SEQUENCE</scope>
    <source>
        <strain evidence="1">JR1</strain>
    </source>
</reference>
<name>A0A941EXX0_9BACT</name>
<dbReference type="Pfam" id="PF14054">
    <property type="entry name" value="DUF4249"/>
    <property type="match status" value="1"/>
</dbReference>
<dbReference type="InterPro" id="IPR025345">
    <property type="entry name" value="DUF4249"/>
</dbReference>
<evidence type="ECO:0000313" key="1">
    <source>
        <dbReference type="EMBL" id="MBR8534006.1"/>
    </source>
</evidence>
<organism evidence="1 2">
    <name type="scientific">Carboxylicivirga sediminis</name>
    <dbReference type="NCBI Taxonomy" id="2006564"/>
    <lineage>
        <taxon>Bacteria</taxon>
        <taxon>Pseudomonadati</taxon>
        <taxon>Bacteroidota</taxon>
        <taxon>Bacteroidia</taxon>
        <taxon>Marinilabiliales</taxon>
        <taxon>Marinilabiliaceae</taxon>
        <taxon>Carboxylicivirga</taxon>
    </lineage>
</organism>
<dbReference type="RefSeq" id="WP_212187913.1">
    <property type="nucleotide sequence ID" value="NZ_JAGTAR010000001.1"/>
</dbReference>
<protein>
    <submittedName>
        <fullName evidence="1">DUF4249 domain-containing protein</fullName>
    </submittedName>
</protein>
<dbReference type="AlphaFoldDB" id="A0A941EXX0"/>
<dbReference type="PROSITE" id="PS51257">
    <property type="entry name" value="PROKAR_LIPOPROTEIN"/>
    <property type="match status" value="1"/>
</dbReference>